<evidence type="ECO:0000256" key="4">
    <source>
        <dbReference type="ARBA" id="ARBA00022723"/>
    </source>
</evidence>
<proteinExistence type="inferred from homology"/>
<dbReference type="GO" id="GO:0005506">
    <property type="term" value="F:iron ion binding"/>
    <property type="evidence" value="ECO:0007669"/>
    <property type="project" value="InterPro"/>
</dbReference>
<dbReference type="Pfam" id="PF00067">
    <property type="entry name" value="p450"/>
    <property type="match status" value="1"/>
</dbReference>
<evidence type="ECO:0000256" key="7">
    <source>
        <dbReference type="PIRSR" id="PIRSR602403-1"/>
    </source>
</evidence>
<dbReference type="Proteomes" id="UP000663297">
    <property type="component" value="Chromosome 1"/>
</dbReference>
<reference evidence="9" key="1">
    <citation type="submission" date="2020-11" db="EMBL/GenBank/DDBJ databases">
        <title>The chromosome-scale genome resource for two endophytic Fusarium species: F. culmorum and F. pseudograminearum.</title>
        <authorList>
            <person name="Yuan Z."/>
        </authorList>
    </citation>
    <scope>NUCLEOTIDE SEQUENCE</scope>
    <source>
        <strain evidence="9">Class2-1B</strain>
    </source>
</reference>
<evidence type="ECO:0000256" key="8">
    <source>
        <dbReference type="SAM" id="MobiDB-lite"/>
    </source>
</evidence>
<sequence length="799" mass="90048">MSTKQFYLLGEVVSTAREIELPPAVDFEELQSIVASHFAIVKPNSVGFIHDGRKLNAVSEVLEVNESIAISVNGNAVRDVPGPAGIPYFGNYLEIYPDHLGNHQRLFEKYGPLFTTTSMGNRLYQTNSAELSNIFLSEDHYFTKDIVPGHPLHPIKNQEAGVFLADTNTEQWRLAHKFLPPALGPKAVRHYAPTMQRTVESSFKVFDELDQKGEAWNVYQYMLKLGSQAVGKLVLGMDFAHFEQVDSPLHEMVLKIAENLELNKRVSSMGAWYSQMPFGDPKKVRQTMARIMEMMDESIARASKGQEDLELQDAALKADNVVDYFLRATDNKGNKLPPSQFAPALLVATAAGFTTTSSLLSWLIYSLVKYPGNQERLLQELIDNDWDEDTQVTADTTSKLTFLDKFIKETQRLHNPSFQPGRTAKIDMILPGGYRLPKGAVVISALHHMHNNRDVWENPGRFDPDRWDTEQVKNRPPGSYIPFATGPRMCVGFNFALQEIKVFLPKLVYRYKFSLAQDGPIEYDPYFQLIRPNKYLFVSNHHAFQMDSSWETEFSTSRHVHNRGSRKPKSQTANISNIFGIYEIQCAKAENIALGHPSHANRKKPKRQSGPRLTIQSFTVDEHGLIETLHLPGVLDAEVHMSGSRKKLQEILDVENASDEEDSGSGEDLDTEYDNYQTGTESAATSSNADPPQHSEDANDSHGSEISTKEDKERSRFTKFEKNTFRQPKFWFFWKGAVLVLPDNNIQASPGTIPNPVPNELQSGMGYIVFNGNGYKKFNGTISCDALEWRDVAISGRKE</sequence>
<evidence type="ECO:0000256" key="3">
    <source>
        <dbReference type="ARBA" id="ARBA00022617"/>
    </source>
</evidence>
<dbReference type="GO" id="GO:0020037">
    <property type="term" value="F:heme binding"/>
    <property type="evidence" value="ECO:0007669"/>
    <property type="project" value="InterPro"/>
</dbReference>
<feature type="region of interest" description="Disordered" evidence="8">
    <location>
        <begin position="654"/>
        <end position="715"/>
    </location>
</feature>
<evidence type="ECO:0000256" key="5">
    <source>
        <dbReference type="ARBA" id="ARBA00023004"/>
    </source>
</evidence>
<evidence type="ECO:0000256" key="6">
    <source>
        <dbReference type="ARBA" id="ARBA00023033"/>
    </source>
</evidence>
<dbReference type="SUPFAM" id="SSF48264">
    <property type="entry name" value="Cytochrome P450"/>
    <property type="match status" value="1"/>
</dbReference>
<keyword evidence="6" id="KW-0503">Monooxygenase</keyword>
<evidence type="ECO:0000313" key="10">
    <source>
        <dbReference type="Proteomes" id="UP000663297"/>
    </source>
</evidence>
<dbReference type="CDD" id="cd00302">
    <property type="entry name" value="cytochrome_P450"/>
    <property type="match status" value="1"/>
</dbReference>
<dbReference type="PRINTS" id="PR00465">
    <property type="entry name" value="EP450IV"/>
</dbReference>
<dbReference type="InterPro" id="IPR002403">
    <property type="entry name" value="Cyt_P450_E_grp-IV"/>
</dbReference>
<dbReference type="PRINTS" id="PR00385">
    <property type="entry name" value="P450"/>
</dbReference>
<keyword evidence="6" id="KW-0560">Oxidoreductase</keyword>
<feature type="compositionally biased region" description="Polar residues" evidence="8">
    <location>
        <begin position="674"/>
        <end position="690"/>
    </location>
</feature>
<keyword evidence="4 7" id="KW-0479">Metal-binding</keyword>
<dbReference type="EMBL" id="CP064747">
    <property type="protein sequence ID" value="QPC59609.1"/>
    <property type="molecule type" value="Genomic_DNA"/>
</dbReference>
<keyword evidence="5 7" id="KW-0408">Iron</keyword>
<dbReference type="InterPro" id="IPR001128">
    <property type="entry name" value="Cyt_P450"/>
</dbReference>
<dbReference type="FunFam" id="1.10.630.10:FF:000090">
    <property type="entry name" value="Cytochrome P450 monooxygenase"/>
    <property type="match status" value="1"/>
</dbReference>
<dbReference type="GO" id="GO:0016705">
    <property type="term" value="F:oxidoreductase activity, acting on paired donors, with incorporation or reduction of molecular oxygen"/>
    <property type="evidence" value="ECO:0007669"/>
    <property type="project" value="InterPro"/>
</dbReference>
<accession>A0A7S8D090</accession>
<protein>
    <submittedName>
        <fullName evidence="9">Uncharacterized protein</fullName>
    </submittedName>
</protein>
<name>A0A7S8D090_FUSCU</name>
<dbReference type="InterPro" id="IPR050121">
    <property type="entry name" value="Cytochrome_P450_monoxygenase"/>
</dbReference>
<dbReference type="InterPro" id="IPR036396">
    <property type="entry name" value="Cyt_P450_sf"/>
</dbReference>
<comment type="cofactor">
    <cofactor evidence="1 7">
        <name>heme</name>
        <dbReference type="ChEBI" id="CHEBI:30413"/>
    </cofactor>
</comment>
<dbReference type="AlphaFoldDB" id="A0A7S8D090"/>
<evidence type="ECO:0000313" key="9">
    <source>
        <dbReference type="EMBL" id="QPC59609.1"/>
    </source>
</evidence>
<organism evidence="9 10">
    <name type="scientific">Fusarium culmorum</name>
    <dbReference type="NCBI Taxonomy" id="5516"/>
    <lineage>
        <taxon>Eukaryota</taxon>
        <taxon>Fungi</taxon>
        <taxon>Dikarya</taxon>
        <taxon>Ascomycota</taxon>
        <taxon>Pezizomycotina</taxon>
        <taxon>Sordariomycetes</taxon>
        <taxon>Hypocreomycetidae</taxon>
        <taxon>Hypocreales</taxon>
        <taxon>Nectriaceae</taxon>
        <taxon>Fusarium</taxon>
    </lineage>
</organism>
<evidence type="ECO:0000256" key="1">
    <source>
        <dbReference type="ARBA" id="ARBA00001971"/>
    </source>
</evidence>
<evidence type="ECO:0000256" key="2">
    <source>
        <dbReference type="ARBA" id="ARBA00010617"/>
    </source>
</evidence>
<dbReference type="PANTHER" id="PTHR24305">
    <property type="entry name" value="CYTOCHROME P450"/>
    <property type="match status" value="1"/>
</dbReference>
<feature type="binding site" description="axial binding residue" evidence="7">
    <location>
        <position position="490"/>
    </location>
    <ligand>
        <name>heme</name>
        <dbReference type="ChEBI" id="CHEBI:30413"/>
    </ligand>
    <ligandPart>
        <name>Fe</name>
        <dbReference type="ChEBI" id="CHEBI:18248"/>
    </ligandPart>
</feature>
<keyword evidence="3 7" id="KW-0349">Heme</keyword>
<comment type="similarity">
    <text evidence="2">Belongs to the cytochrome P450 family.</text>
</comment>
<dbReference type="Gene3D" id="1.10.630.10">
    <property type="entry name" value="Cytochrome P450"/>
    <property type="match status" value="1"/>
</dbReference>
<feature type="compositionally biased region" description="Acidic residues" evidence="8">
    <location>
        <begin position="654"/>
        <end position="673"/>
    </location>
</feature>
<dbReference type="GO" id="GO:0004497">
    <property type="term" value="F:monooxygenase activity"/>
    <property type="evidence" value="ECO:0007669"/>
    <property type="project" value="UniProtKB-KW"/>
</dbReference>
<feature type="compositionally biased region" description="Basic and acidic residues" evidence="8">
    <location>
        <begin position="693"/>
        <end position="715"/>
    </location>
</feature>
<dbReference type="PANTHER" id="PTHR24305:SF87">
    <property type="entry name" value="CYTOCHROME P450 MONOOXYGENASE ALND-RELATED"/>
    <property type="match status" value="1"/>
</dbReference>
<gene>
    <name evidence="9" type="ORF">HYE67_001840</name>
</gene>